<feature type="transmembrane region" description="Helical" evidence="11">
    <location>
        <begin position="117"/>
        <end position="139"/>
    </location>
</feature>
<evidence type="ECO:0000313" key="12">
    <source>
        <dbReference type="EMBL" id="KAG8451272.1"/>
    </source>
</evidence>
<gene>
    <name evidence="12" type="ORF">GDO86_003484</name>
</gene>
<dbReference type="GO" id="GO:0031501">
    <property type="term" value="C:mannosyltransferase complex"/>
    <property type="evidence" value="ECO:0007669"/>
    <property type="project" value="TreeGrafter"/>
</dbReference>
<proteinExistence type="inferred from homology"/>
<keyword evidence="10 11" id="KW-0472">Membrane</keyword>
<dbReference type="AlphaFoldDB" id="A0A8T2K3T5"/>
<feature type="transmembrane region" description="Helical" evidence="11">
    <location>
        <begin position="370"/>
        <end position="389"/>
    </location>
</feature>
<dbReference type="GO" id="GO:0004376">
    <property type="term" value="F:GPI mannosyltransferase activity"/>
    <property type="evidence" value="ECO:0007669"/>
    <property type="project" value="InterPro"/>
</dbReference>
<keyword evidence="7 11" id="KW-0812">Transmembrane</keyword>
<accession>A0A8T2K3T5</accession>
<sequence length="471" mass="53353">MWKSRDPFLKGILCFSFYCRGASLLMQVVFNILIPDHVADAFSPPRAPLSGYGNHLADLLLGGLGRWDAEHFLFIAEHGYLFEHNMAFFPLLPLILSGLARGLLSPLGFILSLRSRLLLSATLLNTTCFVLAALTLYRLSCVVLQSRHTAFLAALLFCINPASIFMTVAYSESLFAVATFAGLWQLEKCRIVNGSVLLSLATAARANGLVNTGFLLYSGAQAIIQRNVYWRQLNKTIFAVAVIVLPYALFQYYSFCHFCLVSDLDGEIPQEMKQLATEKGYRLYGQPVPSWCSASFPMAYSNIQSNYWDVGLLRYFHLRQLPNFFLALPVTLLGICAIWEYICCNQKLCLTLGLWEEQKKPSSGYYGHRVFVYVAHLTALMVFGVFCMHVQVMTRLLFSSSPLLFWFSSLLLQKNEPWLLELQRSHPASNPVFVLLRAWTTLQHSSRFLLGYFLGYWVLGTVMHVNFLPWT</sequence>
<evidence type="ECO:0000256" key="1">
    <source>
        <dbReference type="ARBA" id="ARBA00004477"/>
    </source>
</evidence>
<feature type="transmembrane region" description="Helical" evidence="11">
    <location>
        <begin position="151"/>
        <end position="184"/>
    </location>
</feature>
<dbReference type="Proteomes" id="UP000812440">
    <property type="component" value="Chromosome 2"/>
</dbReference>
<feature type="transmembrane region" description="Helical" evidence="11">
    <location>
        <begin position="449"/>
        <end position="468"/>
    </location>
</feature>
<dbReference type="GO" id="GO:0005789">
    <property type="term" value="C:endoplasmic reticulum membrane"/>
    <property type="evidence" value="ECO:0007669"/>
    <property type="project" value="UniProtKB-SubCell"/>
</dbReference>
<dbReference type="GO" id="GO:0000009">
    <property type="term" value="F:alpha-1,6-mannosyltransferase activity"/>
    <property type="evidence" value="ECO:0007669"/>
    <property type="project" value="InterPro"/>
</dbReference>
<comment type="pathway">
    <text evidence="2 11">Glycolipid biosynthesis; glycosylphosphatidylinositol-anchor biosynthesis.</text>
</comment>
<dbReference type="PANTHER" id="PTHR12468:SF2">
    <property type="entry name" value="GPI MANNOSYLTRANSFERASE 2"/>
    <property type="match status" value="1"/>
</dbReference>
<feature type="transmembrane region" description="Helical" evidence="11">
    <location>
        <begin position="12"/>
        <end position="34"/>
    </location>
</feature>
<evidence type="ECO:0000313" key="13">
    <source>
        <dbReference type="Proteomes" id="UP000812440"/>
    </source>
</evidence>
<comment type="caution">
    <text evidence="12">The sequence shown here is derived from an EMBL/GenBank/DDBJ whole genome shotgun (WGS) entry which is preliminary data.</text>
</comment>
<keyword evidence="6 11" id="KW-0808">Transferase</keyword>
<evidence type="ECO:0000256" key="3">
    <source>
        <dbReference type="ARBA" id="ARBA00008698"/>
    </source>
</evidence>
<organism evidence="12 13">
    <name type="scientific">Hymenochirus boettgeri</name>
    <name type="common">Congo dwarf clawed frog</name>
    <dbReference type="NCBI Taxonomy" id="247094"/>
    <lineage>
        <taxon>Eukaryota</taxon>
        <taxon>Metazoa</taxon>
        <taxon>Chordata</taxon>
        <taxon>Craniata</taxon>
        <taxon>Vertebrata</taxon>
        <taxon>Euteleostomi</taxon>
        <taxon>Amphibia</taxon>
        <taxon>Batrachia</taxon>
        <taxon>Anura</taxon>
        <taxon>Pipoidea</taxon>
        <taxon>Pipidae</taxon>
        <taxon>Pipinae</taxon>
        <taxon>Hymenochirus</taxon>
    </lineage>
</organism>
<dbReference type="InterPro" id="IPR007315">
    <property type="entry name" value="PIG-V/Gpi18"/>
</dbReference>
<evidence type="ECO:0000256" key="7">
    <source>
        <dbReference type="ARBA" id="ARBA00022692"/>
    </source>
</evidence>
<feature type="transmembrane region" description="Helical" evidence="11">
    <location>
        <begin position="237"/>
        <end position="255"/>
    </location>
</feature>
<dbReference type="EMBL" id="JAACNH010000002">
    <property type="protein sequence ID" value="KAG8451272.1"/>
    <property type="molecule type" value="Genomic_DNA"/>
</dbReference>
<evidence type="ECO:0000256" key="5">
    <source>
        <dbReference type="ARBA" id="ARBA00022676"/>
    </source>
</evidence>
<evidence type="ECO:0000256" key="8">
    <source>
        <dbReference type="ARBA" id="ARBA00022824"/>
    </source>
</evidence>
<name>A0A8T2K3T5_9PIPI</name>
<dbReference type="GO" id="GO:0006506">
    <property type="term" value="P:GPI anchor biosynthetic process"/>
    <property type="evidence" value="ECO:0007669"/>
    <property type="project" value="UniProtKB-KW"/>
</dbReference>
<reference evidence="12" key="1">
    <citation type="thesis" date="2020" institute="ProQuest LLC" country="789 East Eisenhower Parkway, Ann Arbor, MI, USA">
        <title>Comparative Genomics and Chromosome Evolution.</title>
        <authorList>
            <person name="Mudd A.B."/>
        </authorList>
    </citation>
    <scope>NUCLEOTIDE SEQUENCE</scope>
    <source>
        <strain evidence="12">Female2</strain>
        <tissue evidence="12">Blood</tissue>
    </source>
</reference>
<comment type="similarity">
    <text evidence="3 11">Belongs to the PIGV family.</text>
</comment>
<dbReference type="Pfam" id="PF04188">
    <property type="entry name" value="Mannosyl_trans2"/>
    <property type="match status" value="1"/>
</dbReference>
<evidence type="ECO:0000256" key="9">
    <source>
        <dbReference type="ARBA" id="ARBA00022989"/>
    </source>
</evidence>
<dbReference type="OrthoDB" id="10252502at2759"/>
<keyword evidence="13" id="KW-1185">Reference proteome</keyword>
<comment type="subcellular location">
    <subcellularLocation>
        <location evidence="1 11">Endoplasmic reticulum membrane</location>
        <topology evidence="1 11">Multi-pass membrane protein</topology>
    </subcellularLocation>
</comment>
<evidence type="ECO:0000256" key="2">
    <source>
        <dbReference type="ARBA" id="ARBA00004687"/>
    </source>
</evidence>
<feature type="transmembrane region" description="Helical" evidence="11">
    <location>
        <begin position="87"/>
        <end position="110"/>
    </location>
</feature>
<protein>
    <recommendedName>
        <fullName evidence="11">GPI mannosyltransferase 2</fullName>
        <ecNumber evidence="11">2.4.1.-</ecNumber>
    </recommendedName>
</protein>
<evidence type="ECO:0000256" key="10">
    <source>
        <dbReference type="ARBA" id="ARBA00023136"/>
    </source>
</evidence>
<evidence type="ECO:0000256" key="6">
    <source>
        <dbReference type="ARBA" id="ARBA00022679"/>
    </source>
</evidence>
<evidence type="ECO:0000256" key="11">
    <source>
        <dbReference type="RuleBase" id="RU363112"/>
    </source>
</evidence>
<keyword evidence="8 11" id="KW-0256">Endoplasmic reticulum</keyword>
<dbReference type="PANTHER" id="PTHR12468">
    <property type="entry name" value="GPI MANNOSYLTRANSFERASE 2"/>
    <property type="match status" value="1"/>
</dbReference>
<keyword evidence="5 11" id="KW-0328">Glycosyltransferase</keyword>
<dbReference type="EC" id="2.4.1.-" evidence="11"/>
<feature type="transmembrane region" description="Helical" evidence="11">
    <location>
        <begin position="324"/>
        <end position="342"/>
    </location>
</feature>
<comment type="function">
    <text evidence="11">Mannosyltransferase involved in glycosylphosphatidylinositol-anchor biosynthesis.</text>
</comment>
<keyword evidence="4 11" id="KW-0337">GPI-anchor biosynthesis</keyword>
<keyword evidence="9 11" id="KW-1133">Transmembrane helix</keyword>
<evidence type="ECO:0000256" key="4">
    <source>
        <dbReference type="ARBA" id="ARBA00022502"/>
    </source>
</evidence>